<dbReference type="STRING" id="1163406.A0A0L0MXN3"/>
<keyword evidence="13" id="KW-1185">Reference proteome</keyword>
<comment type="catalytic activity">
    <reaction evidence="9">
        <text>L-seryl-[protein] + ATP = O-phospho-L-seryl-[protein] + ADP + H(+)</text>
        <dbReference type="Rhea" id="RHEA:17989"/>
        <dbReference type="Rhea" id="RHEA-COMP:9863"/>
        <dbReference type="Rhea" id="RHEA-COMP:11604"/>
        <dbReference type="ChEBI" id="CHEBI:15378"/>
        <dbReference type="ChEBI" id="CHEBI:29999"/>
        <dbReference type="ChEBI" id="CHEBI:30616"/>
        <dbReference type="ChEBI" id="CHEBI:83421"/>
        <dbReference type="ChEBI" id="CHEBI:456216"/>
        <dbReference type="EC" id="2.7.11.1"/>
    </reaction>
</comment>
<evidence type="ECO:0000256" key="2">
    <source>
        <dbReference type="ARBA" id="ARBA00011534"/>
    </source>
</evidence>
<evidence type="ECO:0000256" key="5">
    <source>
        <dbReference type="ARBA" id="ARBA00019973"/>
    </source>
</evidence>
<evidence type="ECO:0000256" key="6">
    <source>
        <dbReference type="ARBA" id="ARBA00030980"/>
    </source>
</evidence>
<dbReference type="InterPro" id="IPR001245">
    <property type="entry name" value="Ser-Thr/Tyr_kinase_cat_dom"/>
</dbReference>
<evidence type="ECO:0000256" key="8">
    <source>
        <dbReference type="ARBA" id="ARBA00047899"/>
    </source>
</evidence>
<evidence type="ECO:0000256" key="3">
    <source>
        <dbReference type="ARBA" id="ARBA00012513"/>
    </source>
</evidence>
<evidence type="ECO:0000256" key="4">
    <source>
        <dbReference type="ARBA" id="ARBA00013948"/>
    </source>
</evidence>
<comment type="function">
    <text evidence="1">Component of the EKC/KEOPS complex that is required for the formation of a threonylcarbamoyl group on adenosine at position 37 (t(6)A37) in tRNAs that read codons beginning with adenine. The complex is probably involved in the transfer of the threonylcarbamoyl moiety of threonylcarbamoyl-AMP (TC-AMP) to the N6 group of A37. BUD32 has ATPase activity in the context of the EKC/KEOPS complex and likely plays a supporting role to the catalytic subunit KAE1. The EKC/KEOPS complex also promotes both telomere uncapping and telomere elongation. The complex is required for efficient recruitment of transcriptional coactivators.</text>
</comment>
<dbReference type="InterPro" id="IPR011009">
    <property type="entry name" value="Kinase-like_dom_sf"/>
</dbReference>
<dbReference type="GO" id="GO:0005737">
    <property type="term" value="C:cytoplasm"/>
    <property type="evidence" value="ECO:0007669"/>
    <property type="project" value="TreeGrafter"/>
</dbReference>
<protein>
    <recommendedName>
        <fullName evidence="5">EKC/KEOPS complex subunit BUD32</fullName>
        <ecNumber evidence="3">2.7.11.1</ecNumber>
    </recommendedName>
    <alternativeName>
        <fullName evidence="6 7">Atypical Serine/threonine protein kinase BUD32</fullName>
    </alternativeName>
    <alternativeName>
        <fullName evidence="4">EKC/KEOPS complex subunit bud32</fullName>
    </alternativeName>
</protein>
<evidence type="ECO:0000256" key="9">
    <source>
        <dbReference type="ARBA" id="ARBA00048679"/>
    </source>
</evidence>
<dbReference type="EMBL" id="LFRF01000052">
    <property type="protein sequence ID" value="KND86622.1"/>
    <property type="molecule type" value="Genomic_DNA"/>
</dbReference>
<evidence type="ECO:0000256" key="1">
    <source>
        <dbReference type="ARBA" id="ARBA00003747"/>
    </source>
</evidence>
<name>A0A0L0MXN3_TOLOC</name>
<dbReference type="GO" id="GO:0004674">
    <property type="term" value="F:protein serine/threonine kinase activity"/>
    <property type="evidence" value="ECO:0007669"/>
    <property type="project" value="UniProtKB-EC"/>
</dbReference>
<dbReference type="PANTHER" id="PTHR23257:SF706">
    <property type="entry name" value="PROTO-ONCOGENE SERINE_THREONINE-PROTEIN KINASE MOS"/>
    <property type="match status" value="1"/>
</dbReference>
<dbReference type="SUPFAM" id="SSF56112">
    <property type="entry name" value="Protein kinase-like (PK-like)"/>
    <property type="match status" value="1"/>
</dbReference>
<reference evidence="12 13" key="1">
    <citation type="journal article" date="2015" name="BMC Genomics">
        <title>The genome of the truffle-parasite Tolypocladium ophioglossoides and the evolution of antifungal peptaibiotics.</title>
        <authorList>
            <person name="Quandt C.A."/>
            <person name="Bushley K.E."/>
            <person name="Spatafora J.W."/>
        </authorList>
    </citation>
    <scope>NUCLEOTIDE SEQUENCE [LARGE SCALE GENOMIC DNA]</scope>
    <source>
        <strain evidence="12 13">CBS 100239</strain>
    </source>
</reference>
<evidence type="ECO:0000313" key="12">
    <source>
        <dbReference type="EMBL" id="KND86622.1"/>
    </source>
</evidence>
<dbReference type="GO" id="GO:1902103">
    <property type="term" value="P:negative regulation of metaphase/anaphase transition of meiotic cell cycle"/>
    <property type="evidence" value="ECO:0007669"/>
    <property type="project" value="TreeGrafter"/>
</dbReference>
<sequence length="301" mass="33698">MATNGSDIHSSSPTPPPSPDTRVVNYPPNSNPILFTNFSVLYESPDRPDQVCKVPCPWPEFECAHDVERRIYQRLEEHPNLVKVIEMDQYGIWLERAQYGCLRQYYMEGGEATLQERLQWCEDVASVLDYGHGKNVRHADLSGRNLLVNADKKILLCDFSGSSIDDQAATIMAEDGYRHPDRDEYTAPTIRCEIHTLGSTIYEIITGKEPHHGLEKEAIGKLLEQGQYLNASKVPLGDIVRRCWEGDFNSAAEVVGEIAECKLIRSPHGPSGSTRSFAGGWTNRQGHNSKVAPPYGVLRSE</sequence>
<feature type="domain" description="Protein kinase" evidence="11">
    <location>
        <begin position="1"/>
        <end position="264"/>
    </location>
</feature>
<dbReference type="InterPro" id="IPR000719">
    <property type="entry name" value="Prot_kinase_dom"/>
</dbReference>
<dbReference type="InterPro" id="IPR008266">
    <property type="entry name" value="Tyr_kinase_AS"/>
</dbReference>
<dbReference type="GO" id="GO:0005524">
    <property type="term" value="F:ATP binding"/>
    <property type="evidence" value="ECO:0007669"/>
    <property type="project" value="InterPro"/>
</dbReference>
<feature type="region of interest" description="Disordered" evidence="10">
    <location>
        <begin position="278"/>
        <end position="301"/>
    </location>
</feature>
<dbReference type="PANTHER" id="PTHR23257">
    <property type="entry name" value="SERINE-THREONINE PROTEIN KINASE"/>
    <property type="match status" value="1"/>
</dbReference>
<feature type="region of interest" description="Disordered" evidence="10">
    <location>
        <begin position="1"/>
        <end position="22"/>
    </location>
</feature>
<organism evidence="12 13">
    <name type="scientific">Tolypocladium ophioglossoides (strain CBS 100239)</name>
    <name type="common">Snaketongue truffleclub</name>
    <name type="synonym">Elaphocordyceps ophioglossoides</name>
    <dbReference type="NCBI Taxonomy" id="1163406"/>
    <lineage>
        <taxon>Eukaryota</taxon>
        <taxon>Fungi</taxon>
        <taxon>Dikarya</taxon>
        <taxon>Ascomycota</taxon>
        <taxon>Pezizomycotina</taxon>
        <taxon>Sordariomycetes</taxon>
        <taxon>Hypocreomycetidae</taxon>
        <taxon>Hypocreales</taxon>
        <taxon>Ophiocordycipitaceae</taxon>
        <taxon>Tolypocladium</taxon>
    </lineage>
</organism>
<dbReference type="InterPro" id="IPR050167">
    <property type="entry name" value="Ser_Thr_protein_kinase"/>
</dbReference>
<comment type="subunit">
    <text evidence="2">Component of the EKC/KEOPS complex composed of at least BUD32, CGI121, GON7, KAE1 and PCC1; the whole complex dimerizes.</text>
</comment>
<dbReference type="Gene3D" id="1.10.510.10">
    <property type="entry name" value="Transferase(Phosphotransferase) domain 1"/>
    <property type="match status" value="1"/>
</dbReference>
<evidence type="ECO:0000256" key="7">
    <source>
        <dbReference type="ARBA" id="ARBA00033194"/>
    </source>
</evidence>
<proteinExistence type="predicted"/>
<evidence type="ECO:0000313" key="13">
    <source>
        <dbReference type="Proteomes" id="UP000036947"/>
    </source>
</evidence>
<dbReference type="PROSITE" id="PS50011">
    <property type="entry name" value="PROTEIN_KINASE_DOM"/>
    <property type="match status" value="1"/>
</dbReference>
<evidence type="ECO:0000256" key="10">
    <source>
        <dbReference type="SAM" id="MobiDB-lite"/>
    </source>
</evidence>
<dbReference type="PROSITE" id="PS00109">
    <property type="entry name" value="PROTEIN_KINASE_TYR"/>
    <property type="match status" value="1"/>
</dbReference>
<dbReference type="AlphaFoldDB" id="A0A0L0MXN3"/>
<feature type="compositionally biased region" description="Polar residues" evidence="10">
    <location>
        <begin position="278"/>
        <end position="288"/>
    </location>
</feature>
<gene>
    <name evidence="12" type="ORF">TOPH_08728</name>
</gene>
<comment type="caution">
    <text evidence="12">The sequence shown here is derived from an EMBL/GenBank/DDBJ whole genome shotgun (WGS) entry which is preliminary data.</text>
</comment>
<dbReference type="OrthoDB" id="1668230at2759"/>
<dbReference type="Pfam" id="PF07714">
    <property type="entry name" value="PK_Tyr_Ser-Thr"/>
    <property type="match status" value="1"/>
</dbReference>
<keyword evidence="12" id="KW-0808">Transferase</keyword>
<dbReference type="EC" id="2.7.11.1" evidence="3"/>
<accession>A0A0L0MXN3</accession>
<dbReference type="Proteomes" id="UP000036947">
    <property type="component" value="Unassembled WGS sequence"/>
</dbReference>
<comment type="catalytic activity">
    <reaction evidence="8">
        <text>L-threonyl-[protein] + ATP = O-phospho-L-threonyl-[protein] + ADP + H(+)</text>
        <dbReference type="Rhea" id="RHEA:46608"/>
        <dbReference type="Rhea" id="RHEA-COMP:11060"/>
        <dbReference type="Rhea" id="RHEA-COMP:11605"/>
        <dbReference type="ChEBI" id="CHEBI:15378"/>
        <dbReference type="ChEBI" id="CHEBI:30013"/>
        <dbReference type="ChEBI" id="CHEBI:30616"/>
        <dbReference type="ChEBI" id="CHEBI:61977"/>
        <dbReference type="ChEBI" id="CHEBI:456216"/>
        <dbReference type="EC" id="2.7.11.1"/>
    </reaction>
</comment>
<keyword evidence="12" id="KW-0418">Kinase</keyword>
<dbReference type="GO" id="GO:0007165">
    <property type="term" value="P:signal transduction"/>
    <property type="evidence" value="ECO:0007669"/>
    <property type="project" value="TreeGrafter"/>
</dbReference>
<evidence type="ECO:0000259" key="11">
    <source>
        <dbReference type="PROSITE" id="PS50011"/>
    </source>
</evidence>
<dbReference type="GO" id="GO:0043410">
    <property type="term" value="P:positive regulation of MAPK cascade"/>
    <property type="evidence" value="ECO:0007669"/>
    <property type="project" value="TreeGrafter"/>
</dbReference>